<dbReference type="InterPro" id="IPR019931">
    <property type="entry name" value="LPXTG_anchor"/>
</dbReference>
<evidence type="ECO:0000259" key="7">
    <source>
        <dbReference type="Pfam" id="PF07523"/>
    </source>
</evidence>
<keyword evidence="2" id="KW-0964">Secreted</keyword>
<dbReference type="Pfam" id="PF00746">
    <property type="entry name" value="Gram_pos_anchor"/>
    <property type="match status" value="1"/>
</dbReference>
<dbReference type="InterPro" id="IPR013783">
    <property type="entry name" value="Ig-like_fold"/>
</dbReference>
<evidence type="ECO:0000256" key="5">
    <source>
        <dbReference type="SAM" id="MobiDB-lite"/>
    </source>
</evidence>
<evidence type="ECO:0000256" key="2">
    <source>
        <dbReference type="ARBA" id="ARBA00022525"/>
    </source>
</evidence>
<evidence type="ECO:0000256" key="1">
    <source>
        <dbReference type="ARBA" id="ARBA00022512"/>
    </source>
</evidence>
<evidence type="ECO:0000313" key="9">
    <source>
        <dbReference type="Proteomes" id="UP001595987"/>
    </source>
</evidence>
<comment type="caution">
    <text evidence="8">The sequence shown here is derived from an EMBL/GenBank/DDBJ whole genome shotgun (WGS) entry which is preliminary data.</text>
</comment>
<dbReference type="InterPro" id="IPR022263">
    <property type="entry name" value="KxYKxGKxW"/>
</dbReference>
<dbReference type="Pfam" id="PF07523">
    <property type="entry name" value="Big_3"/>
    <property type="match status" value="1"/>
</dbReference>
<dbReference type="InterPro" id="IPR011889">
    <property type="entry name" value="Liste_lipo_26"/>
</dbReference>
<feature type="compositionally biased region" description="Low complexity" evidence="5">
    <location>
        <begin position="550"/>
        <end position="569"/>
    </location>
</feature>
<dbReference type="InterPro" id="IPR022038">
    <property type="entry name" value="Ig-like_bact"/>
</dbReference>
<dbReference type="SUPFAM" id="SSF52058">
    <property type="entry name" value="L domain-like"/>
    <property type="match status" value="1"/>
</dbReference>
<keyword evidence="3" id="KW-0732">Signal</keyword>
<dbReference type="NCBIfam" id="TIGR03715">
    <property type="entry name" value="KxYKxGKxW"/>
    <property type="match status" value="1"/>
</dbReference>
<evidence type="ECO:0000256" key="4">
    <source>
        <dbReference type="ARBA" id="ARBA00023088"/>
    </source>
</evidence>
<reference evidence="9" key="1">
    <citation type="journal article" date="2019" name="Int. J. Syst. Evol. Microbiol.">
        <title>The Global Catalogue of Microorganisms (GCM) 10K type strain sequencing project: providing services to taxonomists for standard genome sequencing and annotation.</title>
        <authorList>
            <consortium name="The Broad Institute Genomics Platform"/>
            <consortium name="The Broad Institute Genome Sequencing Center for Infectious Disease"/>
            <person name="Wu L."/>
            <person name="Ma J."/>
        </authorList>
    </citation>
    <scope>NUCLEOTIDE SEQUENCE [LARGE SCALE GENOMIC DNA]</scope>
    <source>
        <strain evidence="9">CCUG 63287</strain>
    </source>
</reference>
<accession>A0ABV9JD01</accession>
<gene>
    <name evidence="8" type="ORF">ACFO26_05770</name>
</gene>
<dbReference type="Gene3D" id="2.60.40.10">
    <property type="entry name" value="Immunoglobulins"/>
    <property type="match status" value="1"/>
</dbReference>
<dbReference type="NCBIfam" id="TIGR02167">
    <property type="entry name" value="Liste_lipo_26"/>
    <property type="match status" value="4"/>
</dbReference>
<dbReference type="Pfam" id="PF03382">
    <property type="entry name" value="DUF285"/>
    <property type="match status" value="1"/>
</dbReference>
<feature type="region of interest" description="Disordered" evidence="5">
    <location>
        <begin position="69"/>
        <end position="106"/>
    </location>
</feature>
<feature type="compositionally biased region" description="Low complexity" evidence="5">
    <location>
        <begin position="608"/>
        <end position="623"/>
    </location>
</feature>
<dbReference type="RefSeq" id="WP_213534884.1">
    <property type="nucleotide sequence ID" value="NZ_BOVQ01000004.1"/>
</dbReference>
<dbReference type="Proteomes" id="UP001595987">
    <property type="component" value="Unassembled WGS sequence"/>
</dbReference>
<organism evidence="8 9">
    <name type="scientific">Lactococcus nasutitermitis</name>
    <dbReference type="NCBI Taxonomy" id="1652957"/>
    <lineage>
        <taxon>Bacteria</taxon>
        <taxon>Bacillati</taxon>
        <taxon>Bacillota</taxon>
        <taxon>Bacilli</taxon>
        <taxon>Lactobacillales</taxon>
        <taxon>Streptococcaceae</taxon>
        <taxon>Lactococcus</taxon>
    </lineage>
</organism>
<sequence>MQKKTYLIGARRRPTSHLREKEHFRTWKQGKHWLYASSTLLILGGSVLPAMDAVAETVEAQYLASNASTTTSSSDLSGTSSGSGTSDLSDASSVPSSSDNSLSASSDSKVAVTASSTAAHLAKSSTPRVMVAAAADTVTGTWGGATWTFDSDTGTLSIQGNIGDTETASTLFDALSDGGVEASNLLSIVFTGPTSGSGDAAFKSLQNVTTITGLNNLTWSGSASEMFAYDYALTSADLSGADFSGVTDMSYLFIYNSNLQSVNLSWLDTALNTRTSYMFFGDSSLTTVDLSGFDTSSVFNMDSMFNGDSSIISLDVSDFDTSHVGTMPYMFQDMSSLKTIIGLENFDTSNVTYMLGVFSGDTSLTSLDLSSFTVTPLMFTQDFLNITENQGPLGDLKSLVLGPNVKMNPNMTLPDITPNAQYTGYWQNIGDGTADAPKGSNIWTSQELMTNYTGAADQVDTYVWQPALQTPTITTQDITIDAGSAWTPEDNFVSATDEYGNPLTLDDLVITSTVDTAAPGTYNVTYSYTDVEGDTVSQTATITVVKVPESSATSSTTSSSASSASSVSSASSAGASSSATAISSSASGSSVSSKMTSVTSLASGASSVATSSAGNSESSSNTALPKTGETETMALGLLGLGLIEGVLGFEFARRKSNK</sequence>
<evidence type="ECO:0000313" key="8">
    <source>
        <dbReference type="EMBL" id="MFC4652413.1"/>
    </source>
</evidence>
<dbReference type="Gene3D" id="3.80.10.10">
    <property type="entry name" value="Ribonuclease Inhibitor"/>
    <property type="match status" value="1"/>
</dbReference>
<dbReference type="InterPro" id="IPR005046">
    <property type="entry name" value="DUF285"/>
</dbReference>
<feature type="domain" description="Ig-like" evidence="7">
    <location>
        <begin position="475"/>
        <end position="544"/>
    </location>
</feature>
<dbReference type="NCBIfam" id="TIGR01167">
    <property type="entry name" value="LPXTG_anchor"/>
    <property type="match status" value="1"/>
</dbReference>
<feature type="region of interest" description="Disordered" evidence="5">
    <location>
        <begin position="608"/>
        <end position="627"/>
    </location>
</feature>
<proteinExistence type="predicted"/>
<keyword evidence="9" id="KW-1185">Reference proteome</keyword>
<feature type="region of interest" description="Disordered" evidence="5">
    <location>
        <begin position="547"/>
        <end position="569"/>
    </location>
</feature>
<keyword evidence="1" id="KW-0134">Cell wall</keyword>
<protein>
    <submittedName>
        <fullName evidence="8">BspA family leucine-rich repeat surface protein</fullName>
    </submittedName>
</protein>
<feature type="domain" description="Gram-positive cocci surface proteins LPxTG" evidence="6">
    <location>
        <begin position="617"/>
        <end position="657"/>
    </location>
</feature>
<keyword evidence="4" id="KW-0572">Peptidoglycan-anchor</keyword>
<dbReference type="Pfam" id="PF19258">
    <property type="entry name" value="KxYKxGKxW_sig"/>
    <property type="match status" value="1"/>
</dbReference>
<dbReference type="InterPro" id="IPR032675">
    <property type="entry name" value="LRR_dom_sf"/>
</dbReference>
<evidence type="ECO:0000259" key="6">
    <source>
        <dbReference type="Pfam" id="PF00746"/>
    </source>
</evidence>
<dbReference type="EMBL" id="JBHSGD010000005">
    <property type="protein sequence ID" value="MFC4652413.1"/>
    <property type="molecule type" value="Genomic_DNA"/>
</dbReference>
<evidence type="ECO:0000256" key="3">
    <source>
        <dbReference type="ARBA" id="ARBA00022729"/>
    </source>
</evidence>
<name>A0ABV9JD01_9LACT</name>